<evidence type="ECO:0000256" key="2">
    <source>
        <dbReference type="ARBA" id="ARBA00005372"/>
    </source>
</evidence>
<reference evidence="7" key="1">
    <citation type="submission" date="2021-02" db="EMBL/GenBank/DDBJ databases">
        <title>Psilocybe cubensis genome.</title>
        <authorList>
            <person name="Mckernan K.J."/>
            <person name="Crawford S."/>
            <person name="Trippe A."/>
            <person name="Kane L.T."/>
            <person name="Mclaughlin S."/>
        </authorList>
    </citation>
    <scope>NUCLEOTIDE SEQUENCE [LARGE SCALE GENOMIC DNA]</scope>
    <source>
        <strain evidence="7">MGC-MH-2018</strain>
    </source>
</reference>
<evidence type="ECO:0000256" key="3">
    <source>
        <dbReference type="ARBA" id="ARBA00022589"/>
    </source>
</evidence>
<dbReference type="Pfam" id="PF01370">
    <property type="entry name" value="Epimerase"/>
    <property type="match status" value="1"/>
</dbReference>
<dbReference type="Gene3D" id="3.90.25.10">
    <property type="entry name" value="UDP-galactose 4-epimerase, domain 1"/>
    <property type="match status" value="1"/>
</dbReference>
<dbReference type="GO" id="GO:0016491">
    <property type="term" value="F:oxidoreductase activity"/>
    <property type="evidence" value="ECO:0007669"/>
    <property type="project" value="UniProtKB-KW"/>
</dbReference>
<organism evidence="7">
    <name type="scientific">Psilocybe cubensis</name>
    <name type="common">Psychedelic mushroom</name>
    <name type="synonym">Stropharia cubensis</name>
    <dbReference type="NCBI Taxonomy" id="181762"/>
    <lineage>
        <taxon>Eukaryota</taxon>
        <taxon>Fungi</taxon>
        <taxon>Dikarya</taxon>
        <taxon>Basidiomycota</taxon>
        <taxon>Agaricomycotina</taxon>
        <taxon>Agaricomycetes</taxon>
        <taxon>Agaricomycetidae</taxon>
        <taxon>Agaricales</taxon>
        <taxon>Agaricineae</taxon>
        <taxon>Strophariaceae</taxon>
        <taxon>Psilocybe</taxon>
    </lineage>
</organism>
<evidence type="ECO:0000256" key="4">
    <source>
        <dbReference type="ARBA" id="ARBA00023002"/>
    </source>
</evidence>
<protein>
    <recommendedName>
        <fullName evidence="8">NAD(P)-binding protein</fullName>
    </recommendedName>
</protein>
<name>A0A8H7XQE5_PSICU</name>
<dbReference type="GO" id="GO:0035835">
    <property type="term" value="P:indole alkaloid biosynthetic process"/>
    <property type="evidence" value="ECO:0007669"/>
    <property type="project" value="UniProtKB-UniPathway"/>
</dbReference>
<keyword evidence="3" id="KW-0017">Alkaloid metabolism</keyword>
<comment type="similarity">
    <text evidence="2">Belongs to the fgaFS/easG family.</text>
</comment>
<evidence type="ECO:0000259" key="6">
    <source>
        <dbReference type="Pfam" id="PF05368"/>
    </source>
</evidence>
<comment type="pathway">
    <text evidence="1">Alkaloid biosynthesis; ergot alkaloid biosynthesis.</text>
</comment>
<feature type="domain" description="NAD-dependent epimerase/dehydratase" evidence="5">
    <location>
        <begin position="4"/>
        <end position="71"/>
    </location>
</feature>
<dbReference type="NCBIfam" id="TIGR03649">
    <property type="entry name" value="ergot_EASG"/>
    <property type="match status" value="1"/>
</dbReference>
<dbReference type="EMBL" id="JAFIQS010000011">
    <property type="protein sequence ID" value="KAG5164907.1"/>
    <property type="molecule type" value="Genomic_DNA"/>
</dbReference>
<dbReference type="OrthoDB" id="419598at2759"/>
<keyword evidence="4" id="KW-0560">Oxidoreductase</keyword>
<sequence>MTTLITGGTGKTGLHLANLLHQAGHPVLIASRSGTAPAPFQSSTVKFDWLNPDTHKNPFTIDANIERVYLVAPNHVYDPLPSMQPFLDLAVSKGVRRFVLLTGSQWHIGELPLGTVHQYLLNLNVEYAVIKPTWFIDNFASLFLASIRDRDEVFSAAGDGRIPFVSAEDIAHAAFEALTAKQSPNKEYFVLGPELYTYEEVAKLFSTVLGREIRYRRLSVEEQTQIFASVMPAEYARKLAGTEQLASQGAEEKLFREGGEKSFIGKQTLLGFIEKNKNIWVKKGDAA</sequence>
<dbReference type="InterPro" id="IPR001509">
    <property type="entry name" value="Epimerase_deHydtase"/>
</dbReference>
<evidence type="ECO:0008006" key="8">
    <source>
        <dbReference type="Google" id="ProtNLM"/>
    </source>
</evidence>
<comment type="caution">
    <text evidence="7">The sequence shown here is derived from an EMBL/GenBank/DDBJ whole genome shotgun (WGS) entry which is preliminary data.</text>
</comment>
<dbReference type="PANTHER" id="PTHR43162">
    <property type="match status" value="1"/>
</dbReference>
<evidence type="ECO:0000313" key="7">
    <source>
        <dbReference type="EMBL" id="KAG5164907.1"/>
    </source>
</evidence>
<dbReference type="Pfam" id="PF05368">
    <property type="entry name" value="NmrA"/>
    <property type="match status" value="1"/>
</dbReference>
<feature type="domain" description="NmrA-like" evidence="6">
    <location>
        <begin position="119"/>
        <end position="248"/>
    </location>
</feature>
<dbReference type="AlphaFoldDB" id="A0A8H7XQE5"/>
<accession>A0A8H7XQE5</accession>
<dbReference type="InterPro" id="IPR051604">
    <property type="entry name" value="Ergot_Alk_Oxidoreductase"/>
</dbReference>
<evidence type="ECO:0000256" key="1">
    <source>
        <dbReference type="ARBA" id="ARBA00005107"/>
    </source>
</evidence>
<proteinExistence type="inferred from homology"/>
<evidence type="ECO:0000259" key="5">
    <source>
        <dbReference type="Pfam" id="PF01370"/>
    </source>
</evidence>
<dbReference type="InterPro" id="IPR036291">
    <property type="entry name" value="NAD(P)-bd_dom_sf"/>
</dbReference>
<dbReference type="PANTHER" id="PTHR43162:SF1">
    <property type="entry name" value="PRESTALK A DIFFERENTIATION PROTEIN A"/>
    <property type="match status" value="1"/>
</dbReference>
<dbReference type="InterPro" id="IPR008030">
    <property type="entry name" value="NmrA-like"/>
</dbReference>
<dbReference type="InterPro" id="IPR019901">
    <property type="entry name" value="Ergot_alkaloid_biosynthesis"/>
</dbReference>
<gene>
    <name evidence="7" type="ORF">JR316_010554</name>
</gene>
<dbReference type="UniPathway" id="UPA00327"/>
<dbReference type="Gene3D" id="3.40.50.720">
    <property type="entry name" value="NAD(P)-binding Rossmann-like Domain"/>
    <property type="match status" value="1"/>
</dbReference>
<dbReference type="SUPFAM" id="SSF51735">
    <property type="entry name" value="NAD(P)-binding Rossmann-fold domains"/>
    <property type="match status" value="1"/>
</dbReference>